<keyword evidence="2 5" id="KW-0812">Transmembrane</keyword>
<dbReference type="EMBL" id="RAQQ01000011">
    <property type="protein sequence ID" value="RKF26287.1"/>
    <property type="molecule type" value="Genomic_DNA"/>
</dbReference>
<comment type="subcellular location">
    <subcellularLocation>
        <location evidence="1">Membrane</location>
        <topology evidence="1">Multi-pass membrane protein</topology>
    </subcellularLocation>
</comment>
<dbReference type="AlphaFoldDB" id="A0A420F1A1"/>
<protein>
    <submittedName>
        <fullName evidence="6">DoxX family protein</fullName>
    </submittedName>
</protein>
<evidence type="ECO:0000256" key="5">
    <source>
        <dbReference type="SAM" id="Phobius"/>
    </source>
</evidence>
<name>A0A420F1A1_9ACTN</name>
<sequence length="115" mass="11851">MSTTATIVTIAAALWVGFSAASVFLRATWVVGPLAEYGVPRSWWPWLGVAKAAGSVGLLVGLFVPVVGVLAAVGLVLYFVGAVVTVLRARSYGHVPFPLLYLAPVVAALALGFPG</sequence>
<dbReference type="Proteomes" id="UP001432190">
    <property type="component" value="Chromosome"/>
</dbReference>
<dbReference type="OrthoDB" id="2629817at2"/>
<dbReference type="Pfam" id="PF13564">
    <property type="entry name" value="DoxX_2"/>
    <property type="match status" value="1"/>
</dbReference>
<reference evidence="7" key="2">
    <citation type="submission" date="2022-10" db="EMBL/GenBank/DDBJ databases">
        <title>The complete genomes of actinobacterial strains from the NBC collection.</title>
        <authorList>
            <person name="Joergensen T.S."/>
            <person name="Alvarez Arevalo M."/>
            <person name="Sterndorff E.B."/>
            <person name="Faurdal D."/>
            <person name="Vuksanovic O."/>
            <person name="Mourched A.-S."/>
            <person name="Charusanti P."/>
            <person name="Shaw S."/>
            <person name="Blin K."/>
            <person name="Weber T."/>
        </authorList>
    </citation>
    <scope>NUCLEOTIDE SEQUENCE</scope>
    <source>
        <strain evidence="7">NBC_00256</strain>
    </source>
</reference>
<dbReference type="RefSeq" id="WP_120329502.1">
    <property type="nucleotide sequence ID" value="NZ_CP108084.1"/>
</dbReference>
<dbReference type="InterPro" id="IPR032808">
    <property type="entry name" value="DoxX"/>
</dbReference>
<evidence type="ECO:0000313" key="6">
    <source>
        <dbReference type="EMBL" id="RKF26287.1"/>
    </source>
</evidence>
<proteinExistence type="predicted"/>
<reference evidence="6 8" key="1">
    <citation type="journal article" date="2018" name="Int. J. Syst. Evol. Microbiol.">
        <title>Micromonospora globbae sp. nov., an endophytic actinomycete isolated from roots of Globba winitii C. H. Wright.</title>
        <authorList>
            <person name="Kuncharoen N."/>
            <person name="Pittayakhajonwut P."/>
            <person name="Tanasupawat S."/>
        </authorList>
    </citation>
    <scope>NUCLEOTIDE SEQUENCE [LARGE SCALE GENOMIC DNA]</scope>
    <source>
        <strain evidence="6 8">WPS1-2</strain>
    </source>
</reference>
<keyword evidence="4 5" id="KW-0472">Membrane</keyword>
<feature type="transmembrane region" description="Helical" evidence="5">
    <location>
        <begin position="95"/>
        <end position="113"/>
    </location>
</feature>
<dbReference type="EMBL" id="CP108084">
    <property type="protein sequence ID" value="WUP47126.1"/>
    <property type="molecule type" value="Genomic_DNA"/>
</dbReference>
<evidence type="ECO:0000256" key="3">
    <source>
        <dbReference type="ARBA" id="ARBA00022989"/>
    </source>
</evidence>
<dbReference type="GO" id="GO:0016020">
    <property type="term" value="C:membrane"/>
    <property type="evidence" value="ECO:0007669"/>
    <property type="project" value="UniProtKB-SubCell"/>
</dbReference>
<organism evidence="6 8">
    <name type="scientific">Micromonospora globbae</name>
    <dbReference type="NCBI Taxonomy" id="1894969"/>
    <lineage>
        <taxon>Bacteria</taxon>
        <taxon>Bacillati</taxon>
        <taxon>Actinomycetota</taxon>
        <taxon>Actinomycetes</taxon>
        <taxon>Micromonosporales</taxon>
        <taxon>Micromonosporaceae</taxon>
        <taxon>Micromonospora</taxon>
    </lineage>
</organism>
<dbReference type="Proteomes" id="UP000285744">
    <property type="component" value="Unassembled WGS sequence"/>
</dbReference>
<evidence type="ECO:0000256" key="1">
    <source>
        <dbReference type="ARBA" id="ARBA00004141"/>
    </source>
</evidence>
<evidence type="ECO:0000313" key="9">
    <source>
        <dbReference type="Proteomes" id="UP001432190"/>
    </source>
</evidence>
<keyword evidence="9" id="KW-1185">Reference proteome</keyword>
<evidence type="ECO:0000313" key="7">
    <source>
        <dbReference type="EMBL" id="WUP47126.1"/>
    </source>
</evidence>
<gene>
    <name evidence="6" type="ORF">D7I43_17115</name>
    <name evidence="7" type="ORF">OG994_15790</name>
</gene>
<evidence type="ECO:0000256" key="2">
    <source>
        <dbReference type="ARBA" id="ARBA00022692"/>
    </source>
</evidence>
<accession>A0A420F1A1</accession>
<evidence type="ECO:0000313" key="8">
    <source>
        <dbReference type="Proteomes" id="UP000285744"/>
    </source>
</evidence>
<feature type="transmembrane region" description="Helical" evidence="5">
    <location>
        <begin position="69"/>
        <end position="89"/>
    </location>
</feature>
<evidence type="ECO:0000256" key="4">
    <source>
        <dbReference type="ARBA" id="ARBA00023136"/>
    </source>
</evidence>
<keyword evidence="3 5" id="KW-1133">Transmembrane helix</keyword>